<name>A0A6A5R201_AMPQU</name>
<keyword evidence="2" id="KW-1185">Reference proteome</keyword>
<reference evidence="1" key="1">
    <citation type="journal article" date="2020" name="Stud. Mycol.">
        <title>101 Dothideomycetes genomes: a test case for predicting lifestyles and emergence of pathogens.</title>
        <authorList>
            <person name="Haridas S."/>
            <person name="Albert R."/>
            <person name="Binder M."/>
            <person name="Bloem J."/>
            <person name="Labutti K."/>
            <person name="Salamov A."/>
            <person name="Andreopoulos B."/>
            <person name="Baker S."/>
            <person name="Barry K."/>
            <person name="Bills G."/>
            <person name="Bluhm B."/>
            <person name="Cannon C."/>
            <person name="Castanera R."/>
            <person name="Culley D."/>
            <person name="Daum C."/>
            <person name="Ezra D."/>
            <person name="Gonzalez J."/>
            <person name="Henrissat B."/>
            <person name="Kuo A."/>
            <person name="Liang C."/>
            <person name="Lipzen A."/>
            <person name="Lutzoni F."/>
            <person name="Magnuson J."/>
            <person name="Mondo S."/>
            <person name="Nolan M."/>
            <person name="Ohm R."/>
            <person name="Pangilinan J."/>
            <person name="Park H.-J."/>
            <person name="Ramirez L."/>
            <person name="Alfaro M."/>
            <person name="Sun H."/>
            <person name="Tritt A."/>
            <person name="Yoshinaga Y."/>
            <person name="Zwiers L.-H."/>
            <person name="Turgeon B."/>
            <person name="Goodwin S."/>
            <person name="Spatafora J."/>
            <person name="Crous P."/>
            <person name="Grigoriev I."/>
        </authorList>
    </citation>
    <scope>NUCLEOTIDE SEQUENCE</scope>
    <source>
        <strain evidence="1">HMLAC05119</strain>
    </source>
</reference>
<evidence type="ECO:0000313" key="1">
    <source>
        <dbReference type="EMBL" id="KAF1920816.1"/>
    </source>
</evidence>
<protein>
    <submittedName>
        <fullName evidence="1">Uncharacterized protein</fullName>
    </submittedName>
</protein>
<dbReference type="Proteomes" id="UP000800096">
    <property type="component" value="Unassembled WGS sequence"/>
</dbReference>
<gene>
    <name evidence="1" type="ORF">BDU57DRAFT_26106</name>
</gene>
<proteinExistence type="predicted"/>
<dbReference type="AlphaFoldDB" id="A0A6A5R201"/>
<organism evidence="1 2">
    <name type="scientific">Ampelomyces quisqualis</name>
    <name type="common">Powdery mildew agent</name>
    <dbReference type="NCBI Taxonomy" id="50730"/>
    <lineage>
        <taxon>Eukaryota</taxon>
        <taxon>Fungi</taxon>
        <taxon>Dikarya</taxon>
        <taxon>Ascomycota</taxon>
        <taxon>Pezizomycotina</taxon>
        <taxon>Dothideomycetes</taxon>
        <taxon>Pleosporomycetidae</taxon>
        <taxon>Pleosporales</taxon>
        <taxon>Pleosporineae</taxon>
        <taxon>Phaeosphaeriaceae</taxon>
        <taxon>Ampelomyces</taxon>
    </lineage>
</organism>
<dbReference type="EMBL" id="ML979132">
    <property type="protein sequence ID" value="KAF1920816.1"/>
    <property type="molecule type" value="Genomic_DNA"/>
</dbReference>
<accession>A0A6A5R201</accession>
<sequence>MGVQRTTLGVCCVCASGATCWVVLCLTGWSSLCCLMSTMMAQTCVTHQLVCCNVKSHVLWSVDWQEPGREQTLTWSKHFSCPFVQWTSHRRTHATASSDPVSTEIGGTSSDCGQMVGPSITIRGANHSFVDGHSLGSLNISIPRSLSSSST</sequence>
<evidence type="ECO:0000313" key="2">
    <source>
        <dbReference type="Proteomes" id="UP000800096"/>
    </source>
</evidence>